<keyword evidence="3" id="KW-0378">Hydrolase</keyword>
<dbReference type="NCBIfam" id="NF005099">
    <property type="entry name" value="PRK06529.1"/>
    <property type="match status" value="1"/>
</dbReference>
<dbReference type="RefSeq" id="WP_197114048.1">
    <property type="nucleotide sequence ID" value="NZ_JACBXQ010000001.1"/>
</dbReference>
<evidence type="ECO:0000259" key="2">
    <source>
        <dbReference type="Pfam" id="PF01425"/>
    </source>
</evidence>
<feature type="domain" description="Amidase" evidence="2">
    <location>
        <begin position="24"/>
        <end position="479"/>
    </location>
</feature>
<gene>
    <name evidence="3" type="ORF">HZY91_01605</name>
</gene>
<dbReference type="Proteomes" id="UP000721415">
    <property type="component" value="Unassembled WGS sequence"/>
</dbReference>
<reference evidence="3 4" key="1">
    <citation type="submission" date="2020-07" db="EMBL/GenBank/DDBJ databases">
        <title>Facklamia lactis sp. nov., isolated from raw milk.</title>
        <authorList>
            <person name="Doll E.V."/>
            <person name="Huptas C."/>
            <person name="Staib L."/>
            <person name="Wenning M."/>
            <person name="Scherer S."/>
        </authorList>
    </citation>
    <scope>NUCLEOTIDE SEQUENCE [LARGE SCALE GENOMIC DNA]</scope>
    <source>
        <strain evidence="3 4">DSM 111018</strain>
    </source>
</reference>
<dbReference type="PANTHER" id="PTHR11895:SF7">
    <property type="entry name" value="GLUTAMYL-TRNA(GLN) AMIDOTRANSFERASE SUBUNIT A, MITOCHONDRIAL"/>
    <property type="match status" value="1"/>
</dbReference>
<keyword evidence="4" id="KW-1185">Reference proteome</keyword>
<comment type="similarity">
    <text evidence="1">Belongs to the amidase family.</text>
</comment>
<evidence type="ECO:0000313" key="3">
    <source>
        <dbReference type="EMBL" id="MBG9985585.1"/>
    </source>
</evidence>
<accession>A0ABS0LN42</accession>
<dbReference type="InterPro" id="IPR000120">
    <property type="entry name" value="Amidase"/>
</dbReference>
<protein>
    <submittedName>
        <fullName evidence="3">Amidase</fullName>
        <ecNumber evidence="3">3.5.1.4</ecNumber>
    </submittedName>
</protein>
<proteinExistence type="inferred from homology"/>
<comment type="caution">
    <text evidence="3">The sequence shown here is derived from an EMBL/GenBank/DDBJ whole genome shotgun (WGS) entry which is preliminary data.</text>
</comment>
<dbReference type="SUPFAM" id="SSF75304">
    <property type="entry name" value="Amidase signature (AS) enzymes"/>
    <property type="match status" value="1"/>
</dbReference>
<dbReference type="InterPro" id="IPR023631">
    <property type="entry name" value="Amidase_dom"/>
</dbReference>
<dbReference type="EC" id="3.5.1.4" evidence="3"/>
<evidence type="ECO:0000256" key="1">
    <source>
        <dbReference type="ARBA" id="ARBA00009199"/>
    </source>
</evidence>
<name>A0ABS0LN42_9LACT</name>
<dbReference type="EMBL" id="JACBXQ010000001">
    <property type="protein sequence ID" value="MBG9985585.1"/>
    <property type="molecule type" value="Genomic_DNA"/>
</dbReference>
<dbReference type="InterPro" id="IPR036928">
    <property type="entry name" value="AS_sf"/>
</dbReference>
<sequence length="501" mass="55074">MLFTEDACFYAEEIRKNRGGISALVHQALANIAKINPKLNAITSIQESYAKQVAKEYDQAIKNCSDLELAALPPFYGVPILLKDLGQNQAGFPSTGGAKLFKEVIARQDSNFTKAILKAGFIIVGRTNTPEFGFKNISDSQLHGRVNSPLDLNRNPGGSSGGAAAALKTGIVPIVTASDGGGSIRIPASFSGVIGLKPSRGRMPVGPENYRGWQGSSVDFALTKSIRDTLILYNTLQCYQPEAPFHLNTTIINHLTPPTRPFKIAYSIESIQNFPIATEVKERLLATVDQLKDLGHELIEDQPAIDGRQLMESYYLINAGVETAAMMVEIEKNLGRPLSHADMETMSWASYQFGLNIKGYQMSQALTYWDHLTFQMESFYQQYDCWLSPTTAGPAPHHGQFNLAEELLDKLAHSEDYTSNQQAQLIWEMFEASLAWTPYTQLMNLTGQPAISLPMNQLSNGLPIGMQFAVGKGQEEKLLSLSLQIEKAGLLDSETIDLCSK</sequence>
<evidence type="ECO:0000313" key="4">
    <source>
        <dbReference type="Proteomes" id="UP000721415"/>
    </source>
</evidence>
<organism evidence="3 4">
    <name type="scientific">Facklamia lactis</name>
    <dbReference type="NCBI Taxonomy" id="2749967"/>
    <lineage>
        <taxon>Bacteria</taxon>
        <taxon>Bacillati</taxon>
        <taxon>Bacillota</taxon>
        <taxon>Bacilli</taxon>
        <taxon>Lactobacillales</taxon>
        <taxon>Aerococcaceae</taxon>
        <taxon>Facklamia</taxon>
    </lineage>
</organism>
<dbReference type="Gene3D" id="3.90.1300.10">
    <property type="entry name" value="Amidase signature (AS) domain"/>
    <property type="match status" value="1"/>
</dbReference>
<dbReference type="PANTHER" id="PTHR11895">
    <property type="entry name" value="TRANSAMIDASE"/>
    <property type="match status" value="1"/>
</dbReference>
<dbReference type="GO" id="GO:0004040">
    <property type="term" value="F:amidase activity"/>
    <property type="evidence" value="ECO:0007669"/>
    <property type="project" value="UniProtKB-EC"/>
</dbReference>
<dbReference type="Pfam" id="PF01425">
    <property type="entry name" value="Amidase"/>
    <property type="match status" value="1"/>
</dbReference>